<dbReference type="Proteomes" id="UP000054097">
    <property type="component" value="Unassembled WGS sequence"/>
</dbReference>
<keyword evidence="4 5" id="KW-0472">Membrane</keyword>
<reference evidence="7" key="2">
    <citation type="submission" date="2015-01" db="EMBL/GenBank/DDBJ databases">
        <title>Evolutionary Origins and Diversification of the Mycorrhizal Mutualists.</title>
        <authorList>
            <consortium name="DOE Joint Genome Institute"/>
            <consortium name="Mycorrhizal Genomics Consortium"/>
            <person name="Kohler A."/>
            <person name="Kuo A."/>
            <person name="Nagy L.G."/>
            <person name="Floudas D."/>
            <person name="Copeland A."/>
            <person name="Barry K.W."/>
            <person name="Cichocki N."/>
            <person name="Veneault-Fourrey C."/>
            <person name="LaButti K."/>
            <person name="Lindquist E.A."/>
            <person name="Lipzen A."/>
            <person name="Lundell T."/>
            <person name="Morin E."/>
            <person name="Murat C."/>
            <person name="Riley R."/>
            <person name="Ohm R."/>
            <person name="Sun H."/>
            <person name="Tunlid A."/>
            <person name="Henrissat B."/>
            <person name="Grigoriev I.V."/>
            <person name="Hibbett D.S."/>
            <person name="Martin F."/>
        </authorList>
    </citation>
    <scope>NUCLEOTIDE SEQUENCE [LARGE SCALE GENOMIC DNA]</scope>
    <source>
        <strain evidence="7">MAFF 305830</strain>
    </source>
</reference>
<dbReference type="PANTHER" id="PTHR31465">
    <property type="entry name" value="PROTEIN RTA1-RELATED"/>
    <property type="match status" value="1"/>
</dbReference>
<keyword evidence="2 5" id="KW-0812">Transmembrane</keyword>
<dbReference type="PANTHER" id="PTHR31465:SF28">
    <property type="entry name" value="DOMAIN PROTEIN, PUTATIVE-RELATED"/>
    <property type="match status" value="1"/>
</dbReference>
<evidence type="ECO:0000256" key="5">
    <source>
        <dbReference type="SAM" id="Phobius"/>
    </source>
</evidence>
<keyword evidence="7" id="KW-1185">Reference proteome</keyword>
<dbReference type="EMBL" id="KN824468">
    <property type="protein sequence ID" value="KIM20147.1"/>
    <property type="molecule type" value="Genomic_DNA"/>
</dbReference>
<dbReference type="Pfam" id="PF04479">
    <property type="entry name" value="RTA1"/>
    <property type="match status" value="1"/>
</dbReference>
<gene>
    <name evidence="6" type="ORF">M408DRAFT_82469</name>
</gene>
<evidence type="ECO:0000313" key="7">
    <source>
        <dbReference type="Proteomes" id="UP000054097"/>
    </source>
</evidence>
<evidence type="ECO:0000256" key="3">
    <source>
        <dbReference type="ARBA" id="ARBA00022989"/>
    </source>
</evidence>
<feature type="transmembrane region" description="Helical" evidence="5">
    <location>
        <begin position="196"/>
        <end position="216"/>
    </location>
</feature>
<dbReference type="STRING" id="933852.A0A0C2WRE3"/>
<dbReference type="AlphaFoldDB" id="A0A0C2WRE3"/>
<proteinExistence type="predicted"/>
<feature type="transmembrane region" description="Helical" evidence="5">
    <location>
        <begin position="236"/>
        <end position="255"/>
    </location>
</feature>
<organism evidence="6 7">
    <name type="scientific">Serendipita vermifera MAFF 305830</name>
    <dbReference type="NCBI Taxonomy" id="933852"/>
    <lineage>
        <taxon>Eukaryota</taxon>
        <taxon>Fungi</taxon>
        <taxon>Dikarya</taxon>
        <taxon>Basidiomycota</taxon>
        <taxon>Agaricomycotina</taxon>
        <taxon>Agaricomycetes</taxon>
        <taxon>Sebacinales</taxon>
        <taxon>Serendipitaceae</taxon>
        <taxon>Serendipita</taxon>
    </lineage>
</organism>
<sequence length="282" mass="31677">MSSLSSPTSTFTAFKQYEPNEPAAIVFTVVFALLLFAHVWQSVRAKVWYMWPLILATAVEVVGYVLRELAAVSNTFILVFIIIAPACLAANLYMLVGRAILFVGPGYAIMRPAWITPVFVGFDVLAIATQGVGSAIIFGTDNDIDKMRTGRTVLILGLFIQLVAFFAFLLLAMYFDRKTTVALRQRVAFLRPLMNAFYITGAFILLRSIYRAVEFISLDFNQRPPNGYLYVTEWPYFVLDAVPIAAATFVYNVLFPSRYLPRTKKERLGKDDQMPMAAYSHA</sequence>
<name>A0A0C2WRE3_SERVB</name>
<evidence type="ECO:0000256" key="4">
    <source>
        <dbReference type="ARBA" id="ARBA00023136"/>
    </source>
</evidence>
<feature type="transmembrane region" description="Helical" evidence="5">
    <location>
        <begin position="47"/>
        <end position="66"/>
    </location>
</feature>
<dbReference type="GO" id="GO:0016020">
    <property type="term" value="C:membrane"/>
    <property type="evidence" value="ECO:0007669"/>
    <property type="project" value="UniProtKB-SubCell"/>
</dbReference>
<evidence type="ECO:0000313" key="6">
    <source>
        <dbReference type="EMBL" id="KIM20147.1"/>
    </source>
</evidence>
<feature type="transmembrane region" description="Helical" evidence="5">
    <location>
        <begin position="23"/>
        <end position="40"/>
    </location>
</feature>
<feature type="transmembrane region" description="Helical" evidence="5">
    <location>
        <begin position="153"/>
        <end position="175"/>
    </location>
</feature>
<evidence type="ECO:0000256" key="1">
    <source>
        <dbReference type="ARBA" id="ARBA00004141"/>
    </source>
</evidence>
<keyword evidence="3 5" id="KW-1133">Transmembrane helix</keyword>
<protein>
    <recommendedName>
        <fullName evidence="8">RTA1 like protein</fullName>
    </recommendedName>
</protein>
<reference evidence="6 7" key="1">
    <citation type="submission" date="2014-04" db="EMBL/GenBank/DDBJ databases">
        <authorList>
            <consortium name="DOE Joint Genome Institute"/>
            <person name="Kuo A."/>
            <person name="Zuccaro A."/>
            <person name="Kohler A."/>
            <person name="Nagy L.G."/>
            <person name="Floudas D."/>
            <person name="Copeland A."/>
            <person name="Barry K.W."/>
            <person name="Cichocki N."/>
            <person name="Veneault-Fourrey C."/>
            <person name="LaButti K."/>
            <person name="Lindquist E.A."/>
            <person name="Lipzen A."/>
            <person name="Lundell T."/>
            <person name="Morin E."/>
            <person name="Murat C."/>
            <person name="Sun H."/>
            <person name="Tunlid A."/>
            <person name="Henrissat B."/>
            <person name="Grigoriev I.V."/>
            <person name="Hibbett D.S."/>
            <person name="Martin F."/>
            <person name="Nordberg H.P."/>
            <person name="Cantor M.N."/>
            <person name="Hua S.X."/>
        </authorList>
    </citation>
    <scope>NUCLEOTIDE SEQUENCE [LARGE SCALE GENOMIC DNA]</scope>
    <source>
        <strain evidence="6 7">MAFF 305830</strain>
    </source>
</reference>
<dbReference type="HOGENOM" id="CLU_033465_3_2_1"/>
<comment type="subcellular location">
    <subcellularLocation>
        <location evidence="1">Membrane</location>
        <topology evidence="1">Multi-pass membrane protein</topology>
    </subcellularLocation>
</comment>
<accession>A0A0C2WRE3</accession>
<dbReference type="OrthoDB" id="3358017at2759"/>
<feature type="transmembrane region" description="Helical" evidence="5">
    <location>
        <begin position="113"/>
        <end position="138"/>
    </location>
</feature>
<dbReference type="InterPro" id="IPR007568">
    <property type="entry name" value="RTA1"/>
</dbReference>
<feature type="transmembrane region" description="Helical" evidence="5">
    <location>
        <begin position="78"/>
        <end position="101"/>
    </location>
</feature>
<evidence type="ECO:0008006" key="8">
    <source>
        <dbReference type="Google" id="ProtNLM"/>
    </source>
</evidence>
<evidence type="ECO:0000256" key="2">
    <source>
        <dbReference type="ARBA" id="ARBA00022692"/>
    </source>
</evidence>